<evidence type="ECO:0000256" key="7">
    <source>
        <dbReference type="SAM" id="Phobius"/>
    </source>
</evidence>
<feature type="transmembrane region" description="Helical" evidence="7">
    <location>
        <begin position="41"/>
        <end position="62"/>
    </location>
</feature>
<accession>A0A8V0ZK10</accession>
<proteinExistence type="inferred from homology"/>
<protein>
    <submittedName>
        <fullName evidence="8">Solute carrier family 10 member 1</fullName>
    </submittedName>
</protein>
<reference evidence="8" key="2">
    <citation type="submission" date="2025-08" db="UniProtKB">
        <authorList>
            <consortium name="Ensembl"/>
        </authorList>
    </citation>
    <scope>IDENTIFICATION</scope>
    <source>
        <strain evidence="8">broiler</strain>
    </source>
</reference>
<organism evidence="8 9">
    <name type="scientific">Gallus gallus</name>
    <name type="common">Chicken</name>
    <dbReference type="NCBI Taxonomy" id="9031"/>
    <lineage>
        <taxon>Eukaryota</taxon>
        <taxon>Metazoa</taxon>
        <taxon>Chordata</taxon>
        <taxon>Craniata</taxon>
        <taxon>Vertebrata</taxon>
        <taxon>Euteleostomi</taxon>
        <taxon>Archelosauria</taxon>
        <taxon>Archosauria</taxon>
        <taxon>Dinosauria</taxon>
        <taxon>Saurischia</taxon>
        <taxon>Theropoda</taxon>
        <taxon>Coelurosauria</taxon>
        <taxon>Aves</taxon>
        <taxon>Neognathae</taxon>
        <taxon>Galloanserae</taxon>
        <taxon>Galliformes</taxon>
        <taxon>Phasianidae</taxon>
        <taxon>Phasianinae</taxon>
        <taxon>Gallus</taxon>
    </lineage>
</organism>
<dbReference type="GO" id="GO:0005886">
    <property type="term" value="C:plasma membrane"/>
    <property type="evidence" value="ECO:0007669"/>
    <property type="project" value="Ensembl"/>
</dbReference>
<dbReference type="Gene3D" id="1.20.1530.20">
    <property type="match status" value="2"/>
</dbReference>
<keyword evidence="4" id="KW-0769">Symport</keyword>
<dbReference type="Ensembl" id="ENSGALT00010052117.1">
    <property type="protein sequence ID" value="ENSGALP00010031122.1"/>
    <property type="gene ID" value="ENSGALG00010021491.1"/>
</dbReference>
<sequence>MNTFKGASKSPELWSPAHPQSTFLTSAAPPFALSQQATDTALNAILIVVIIMVSLGCTTEIAKITMHLRKPKGIAIAVVSQYGIMPLTAFTLGKLFHCCSGGNLSNVFNLALNRMVVLLLSPIAIIILSVANVGSSIRAVTSPSPLRSSALIPFVGFLLGCALSALFKLNNQCRQTACMAAGCQNVQLCSTILTVAFANEIIGPLYLFPLLYLIFQLGEGLLLFRIHDRVRITNSKYCYAPAFP</sequence>
<evidence type="ECO:0000256" key="4">
    <source>
        <dbReference type="ARBA" id="ARBA00022847"/>
    </source>
</evidence>
<evidence type="ECO:0000256" key="6">
    <source>
        <dbReference type="ARBA" id="ARBA00023136"/>
    </source>
</evidence>
<dbReference type="GO" id="GO:0015721">
    <property type="term" value="P:bile acid and bile salt transport"/>
    <property type="evidence" value="ECO:0000318"/>
    <property type="project" value="GO_Central"/>
</dbReference>
<dbReference type="InterPro" id="IPR004710">
    <property type="entry name" value="Bilac:Na_transpt"/>
</dbReference>
<evidence type="ECO:0000256" key="5">
    <source>
        <dbReference type="ARBA" id="ARBA00022989"/>
    </source>
</evidence>
<feature type="transmembrane region" description="Helical" evidence="7">
    <location>
        <begin position="149"/>
        <end position="167"/>
    </location>
</feature>
<dbReference type="InterPro" id="IPR038770">
    <property type="entry name" value="Na+/solute_symporter_sf"/>
</dbReference>
<dbReference type="InterPro" id="IPR002657">
    <property type="entry name" value="BilAc:Na_symport/Acr3"/>
</dbReference>
<dbReference type="OrthoDB" id="203097at2759"/>
<keyword evidence="9" id="KW-1185">Reference proteome</keyword>
<dbReference type="GO" id="GO:0008508">
    <property type="term" value="F:bile acid:sodium symporter activity"/>
    <property type="evidence" value="ECO:0000318"/>
    <property type="project" value="GO_Central"/>
</dbReference>
<reference evidence="8" key="3">
    <citation type="submission" date="2025-09" db="UniProtKB">
        <authorList>
            <consortium name="Ensembl"/>
        </authorList>
    </citation>
    <scope>IDENTIFICATION</scope>
    <source>
        <strain evidence="8">broiler</strain>
    </source>
</reference>
<keyword evidence="5 7" id="KW-1133">Transmembrane helix</keyword>
<dbReference type="GeneTree" id="ENSGT00950000182808"/>
<gene>
    <name evidence="8" type="primary">SLC10A1</name>
</gene>
<dbReference type="PANTHER" id="PTHR10361">
    <property type="entry name" value="SODIUM-BILE ACID COTRANSPORTER"/>
    <property type="match status" value="1"/>
</dbReference>
<evidence type="ECO:0000256" key="2">
    <source>
        <dbReference type="ARBA" id="ARBA00006528"/>
    </source>
</evidence>
<keyword evidence="4" id="KW-0813">Transport</keyword>
<feature type="transmembrane region" description="Helical" evidence="7">
    <location>
        <begin position="116"/>
        <end position="137"/>
    </location>
</feature>
<dbReference type="Pfam" id="PF01758">
    <property type="entry name" value="SBF"/>
    <property type="match status" value="1"/>
</dbReference>
<keyword evidence="3 7" id="KW-0812">Transmembrane</keyword>
<dbReference type="AlphaFoldDB" id="A0A8V0ZK10"/>
<reference evidence="8" key="1">
    <citation type="submission" date="2020-11" db="EMBL/GenBank/DDBJ databases">
        <title>Gallus gallus (Chicken) genome, bGalGal1, GRCg7b, maternal haplotype autosomes + Z &amp; W.</title>
        <authorList>
            <person name="Warren W."/>
            <person name="Formenti G."/>
            <person name="Fedrigo O."/>
            <person name="Haase B."/>
            <person name="Mountcastle J."/>
            <person name="Balacco J."/>
            <person name="Tracey A."/>
            <person name="Schneider V."/>
            <person name="Okimoto R."/>
            <person name="Cheng H."/>
            <person name="Hawken R."/>
            <person name="Howe K."/>
            <person name="Jarvis E.D."/>
        </authorList>
    </citation>
    <scope>NUCLEOTIDE SEQUENCE [LARGE SCALE GENOMIC DNA]</scope>
    <source>
        <strain evidence="8">Broiler</strain>
    </source>
</reference>
<evidence type="ECO:0000313" key="8">
    <source>
        <dbReference type="Ensembl" id="ENSGALP00010031122.1"/>
    </source>
</evidence>
<comment type="subcellular location">
    <subcellularLocation>
        <location evidence="1">Membrane</location>
        <topology evidence="1">Multi-pass membrane protein</topology>
    </subcellularLocation>
</comment>
<comment type="similarity">
    <text evidence="2">Belongs to the bile acid:sodium symporter (BASS) (TC 2.A.28) family.</text>
</comment>
<feature type="transmembrane region" description="Helical" evidence="7">
    <location>
        <begin position="74"/>
        <end position="96"/>
    </location>
</feature>
<evidence type="ECO:0000313" key="9">
    <source>
        <dbReference type="Proteomes" id="UP000000539"/>
    </source>
</evidence>
<evidence type="ECO:0000256" key="3">
    <source>
        <dbReference type="ARBA" id="ARBA00022692"/>
    </source>
</evidence>
<name>A0A8V0ZK10_CHICK</name>
<evidence type="ECO:0000256" key="1">
    <source>
        <dbReference type="ARBA" id="ARBA00004141"/>
    </source>
</evidence>
<keyword evidence="6 7" id="KW-0472">Membrane</keyword>
<dbReference type="PANTHER" id="PTHR10361:SF40">
    <property type="entry name" value="HEPATIC SODIUM_BILE ACID COTRANSPORTER"/>
    <property type="match status" value="1"/>
</dbReference>
<dbReference type="Proteomes" id="UP000000539">
    <property type="component" value="Chromosome 5"/>
</dbReference>